<dbReference type="InterPro" id="IPR007848">
    <property type="entry name" value="Small_mtfrase_dom"/>
</dbReference>
<dbReference type="RefSeq" id="WP_096405087.1">
    <property type="nucleotide sequence ID" value="NZ_AP014597.1"/>
</dbReference>
<dbReference type="InterPro" id="IPR002052">
    <property type="entry name" value="DNA_methylase_N6_adenine_CS"/>
</dbReference>
<dbReference type="PANTHER" id="PTHR47739:SF1">
    <property type="entry name" value="TRNA1(VAL) (ADENINE(37)-N6)-METHYLTRANSFERASE"/>
    <property type="match status" value="1"/>
</dbReference>
<dbReference type="Proteomes" id="UP000217431">
    <property type="component" value="Chromosome I"/>
</dbReference>
<feature type="domain" description="Methyltransferase small" evidence="7">
    <location>
        <begin position="32"/>
        <end position="155"/>
    </location>
</feature>
<dbReference type="GO" id="GO:0003676">
    <property type="term" value="F:nucleic acid binding"/>
    <property type="evidence" value="ECO:0007669"/>
    <property type="project" value="InterPro"/>
</dbReference>
<evidence type="ECO:0000313" key="9">
    <source>
        <dbReference type="Proteomes" id="UP000217431"/>
    </source>
</evidence>
<gene>
    <name evidence="8" type="ORF">PIOMA14_I_0562</name>
</gene>
<dbReference type="GO" id="GO:0016430">
    <property type="term" value="F:tRNA (adenine-N6)-methyltransferase activity"/>
    <property type="evidence" value="ECO:0007669"/>
    <property type="project" value="UniProtKB-UniRule"/>
</dbReference>
<evidence type="ECO:0000256" key="3">
    <source>
        <dbReference type="ARBA" id="ARBA00022679"/>
    </source>
</evidence>
<comment type="function">
    <text evidence="6">Specifically methylates the adenine in position 37 of tRNA(1)(Val) (anticodon cmo5UAC).</text>
</comment>
<sequence>MSFTFRQFHIEQDKCAMKVGTDGVLLGSWAKGGKRILDIGTGTGLIALMMAQRFPDANIDAIEIDENAVIQATENVLHSPFSKQIVVKHCSLQTYSETKEKYDSIICNPPYFVDSLKSNDNNRTVARHTDTLPFNELIKCAYQLLTPNGHFSLVLPVESYRILEPEAILNGFSVIKKVLVKTTPSKQPKRILVELGKVPDEYFSTKEYLQDSAGNKSEWYKEITKEFYLK</sequence>
<dbReference type="EMBL" id="AP014597">
    <property type="protein sequence ID" value="BAU17070.1"/>
    <property type="molecule type" value="Genomic_DNA"/>
</dbReference>
<dbReference type="AlphaFoldDB" id="A0A0S3UIB6"/>
<dbReference type="Gene3D" id="3.40.50.150">
    <property type="entry name" value="Vaccinia Virus protein VP39"/>
    <property type="match status" value="1"/>
</dbReference>
<evidence type="ECO:0000256" key="2">
    <source>
        <dbReference type="ARBA" id="ARBA00022603"/>
    </source>
</evidence>
<dbReference type="Pfam" id="PF05175">
    <property type="entry name" value="MTS"/>
    <property type="match status" value="1"/>
</dbReference>
<dbReference type="PROSITE" id="PS00092">
    <property type="entry name" value="N6_MTASE"/>
    <property type="match status" value="1"/>
</dbReference>
<organism evidence="8 9">
    <name type="scientific">Prevotella intermedia</name>
    <dbReference type="NCBI Taxonomy" id="28131"/>
    <lineage>
        <taxon>Bacteria</taxon>
        <taxon>Pseudomonadati</taxon>
        <taxon>Bacteroidota</taxon>
        <taxon>Bacteroidia</taxon>
        <taxon>Bacteroidales</taxon>
        <taxon>Prevotellaceae</taxon>
        <taxon>Prevotella</taxon>
    </lineage>
</organism>
<dbReference type="STRING" id="28131.BWX40_05860"/>
<keyword evidence="4 6" id="KW-0949">S-adenosyl-L-methionine</keyword>
<comment type="subcellular location">
    <subcellularLocation>
        <location evidence="6">Cytoplasm</location>
    </subcellularLocation>
</comment>
<dbReference type="GO" id="GO:0032259">
    <property type="term" value="P:methylation"/>
    <property type="evidence" value="ECO:0007669"/>
    <property type="project" value="UniProtKB-KW"/>
</dbReference>
<evidence type="ECO:0000256" key="5">
    <source>
        <dbReference type="ARBA" id="ARBA00022694"/>
    </source>
</evidence>
<dbReference type="GO" id="GO:0005737">
    <property type="term" value="C:cytoplasm"/>
    <property type="evidence" value="ECO:0007669"/>
    <property type="project" value="UniProtKB-SubCell"/>
</dbReference>
<comment type="similarity">
    <text evidence="6">Belongs to the methyltransferase superfamily. tRNA (adenine-N(6)-)-methyltransferase family.</text>
</comment>
<keyword evidence="3 6" id="KW-0808">Transferase</keyword>
<evidence type="ECO:0000256" key="1">
    <source>
        <dbReference type="ARBA" id="ARBA00022490"/>
    </source>
</evidence>
<keyword evidence="1 6" id="KW-0963">Cytoplasm</keyword>
<evidence type="ECO:0000256" key="4">
    <source>
        <dbReference type="ARBA" id="ARBA00022691"/>
    </source>
</evidence>
<dbReference type="GO" id="GO:0008033">
    <property type="term" value="P:tRNA processing"/>
    <property type="evidence" value="ECO:0007669"/>
    <property type="project" value="UniProtKB-UniRule"/>
</dbReference>
<accession>A0A0S3UIB6</accession>
<comment type="catalytic activity">
    <reaction evidence="6">
        <text>adenosine(37) in tRNA1(Val) + S-adenosyl-L-methionine = N(6)-methyladenosine(37) in tRNA1(Val) + S-adenosyl-L-homocysteine + H(+)</text>
        <dbReference type="Rhea" id="RHEA:43160"/>
        <dbReference type="Rhea" id="RHEA-COMP:10369"/>
        <dbReference type="Rhea" id="RHEA-COMP:10370"/>
        <dbReference type="ChEBI" id="CHEBI:15378"/>
        <dbReference type="ChEBI" id="CHEBI:57856"/>
        <dbReference type="ChEBI" id="CHEBI:59789"/>
        <dbReference type="ChEBI" id="CHEBI:74411"/>
        <dbReference type="ChEBI" id="CHEBI:74449"/>
        <dbReference type="EC" id="2.1.1.223"/>
    </reaction>
</comment>
<dbReference type="InterPro" id="IPR050210">
    <property type="entry name" value="tRNA_Adenine-N(6)_MTase"/>
</dbReference>
<evidence type="ECO:0000259" key="7">
    <source>
        <dbReference type="Pfam" id="PF05175"/>
    </source>
</evidence>
<reference evidence="8 9" key="1">
    <citation type="journal article" date="2016" name="DNA Res.">
        <title>The complete genome sequencing of Prevotella intermedia strain OMA14 and a subsequent fine-scale, intra-species genomic comparison reveal an unusual amplification of conjugative and mobile transposons and identify a novel Prevotella-lineage-specific repeat.</title>
        <authorList>
            <person name="Naito M."/>
            <person name="Ogura Y."/>
            <person name="Itoh T."/>
            <person name="Shoji M."/>
            <person name="Okamoto M."/>
            <person name="Hayashi T."/>
            <person name="Nakayama K."/>
        </authorList>
    </citation>
    <scope>NUCLEOTIDE SEQUENCE [LARGE SCALE GENOMIC DNA]</scope>
    <source>
        <strain evidence="8 9">OMA14</strain>
    </source>
</reference>
<name>A0A0S3UIB6_PREIN</name>
<dbReference type="SUPFAM" id="SSF53335">
    <property type="entry name" value="S-adenosyl-L-methionine-dependent methyltransferases"/>
    <property type="match status" value="1"/>
</dbReference>
<dbReference type="InterPro" id="IPR022882">
    <property type="entry name" value="tRNA_adenine-N6_MeTrfase"/>
</dbReference>
<dbReference type="CDD" id="cd02440">
    <property type="entry name" value="AdoMet_MTases"/>
    <property type="match status" value="1"/>
</dbReference>
<dbReference type="HAMAP" id="MF_01872">
    <property type="entry name" value="tRNA_methyltr_YfiC"/>
    <property type="match status" value="1"/>
</dbReference>
<evidence type="ECO:0000256" key="6">
    <source>
        <dbReference type="HAMAP-Rule" id="MF_01872"/>
    </source>
</evidence>
<dbReference type="EC" id="2.1.1.223" evidence="6"/>
<dbReference type="InterPro" id="IPR029063">
    <property type="entry name" value="SAM-dependent_MTases_sf"/>
</dbReference>
<evidence type="ECO:0000313" key="8">
    <source>
        <dbReference type="EMBL" id="BAU17070.1"/>
    </source>
</evidence>
<keyword evidence="2 6" id="KW-0489">Methyltransferase</keyword>
<proteinExistence type="inferred from homology"/>
<protein>
    <recommendedName>
        <fullName evidence="6">tRNA1(Val) (adenine(37)-N6)-methyltransferase</fullName>
        <ecNumber evidence="6">2.1.1.223</ecNumber>
    </recommendedName>
    <alternativeName>
        <fullName evidence="6">tRNA m6A37 methyltransferase</fullName>
    </alternativeName>
</protein>
<dbReference type="PANTHER" id="PTHR47739">
    <property type="entry name" value="TRNA1(VAL) (ADENINE(37)-N6)-METHYLTRANSFERASE"/>
    <property type="match status" value="1"/>
</dbReference>
<keyword evidence="5 6" id="KW-0819">tRNA processing</keyword>